<keyword evidence="13" id="KW-1185">Reference proteome</keyword>
<dbReference type="Gene3D" id="2.60.40.420">
    <property type="entry name" value="Cupredoxins - blue copper proteins"/>
    <property type="match status" value="1"/>
</dbReference>
<comment type="similarity">
    <text evidence="6 7">Belongs to the ephrin family.</text>
</comment>
<reference evidence="12" key="5">
    <citation type="journal article" date="2008" name="Genome Biol.">
        <title>Improved genome assembly and evidence-based global gene model set for the chordate Ciona intestinalis: new insight into intron and operon populations.</title>
        <authorList>
            <person name="Satou Y."/>
            <person name="Mineta K."/>
            <person name="Ogasawara M."/>
            <person name="Sasakura Y."/>
            <person name="Shoguchi E."/>
            <person name="Ueno K."/>
            <person name="Yamada L."/>
            <person name="Matsumoto J."/>
            <person name="Wasserscheid J."/>
            <person name="Dewar K."/>
            <person name="Wiley G.B."/>
            <person name="Macmil S.L."/>
            <person name="Roe B.A."/>
            <person name="Zeller R.W."/>
            <person name="Hastings K.E."/>
            <person name="Lemaire P."/>
            <person name="Lindquist E."/>
            <person name="Endo T."/>
            <person name="Hotta K."/>
            <person name="Inaba K."/>
        </authorList>
    </citation>
    <scope>NUCLEOTIDE SEQUENCE [LARGE SCALE GENOMIC DNA]</scope>
    <source>
        <strain evidence="12">wild type</strain>
    </source>
</reference>
<evidence type="ECO:0000256" key="1">
    <source>
        <dbReference type="ARBA" id="ARBA00004370"/>
    </source>
</evidence>
<keyword evidence="3 7" id="KW-0472">Membrane</keyword>
<dbReference type="GO" id="GO:0005886">
    <property type="term" value="C:plasma membrane"/>
    <property type="evidence" value="ECO:0000318"/>
    <property type="project" value="GO_Central"/>
</dbReference>
<keyword evidence="5" id="KW-0325">Glycoprotein</keyword>
<evidence type="ECO:0000313" key="13">
    <source>
        <dbReference type="Proteomes" id="UP000008144"/>
    </source>
</evidence>
<dbReference type="RefSeq" id="NP_001071949.1">
    <property type="nucleotide sequence ID" value="NM_001078481.1"/>
</dbReference>
<dbReference type="GO" id="GO:0048013">
    <property type="term" value="P:ephrin receptor signaling pathway"/>
    <property type="evidence" value="ECO:0000318"/>
    <property type="project" value="GO_Central"/>
</dbReference>
<accession>A0A1W2VQ83</accession>
<dbReference type="GO" id="GO:0046875">
    <property type="term" value="F:ephrin receptor binding"/>
    <property type="evidence" value="ECO:0000318"/>
    <property type="project" value="GO_Central"/>
</dbReference>
<comment type="caution">
    <text evidence="6">Lacks conserved residue(s) required for the propagation of feature annotation.</text>
</comment>
<dbReference type="AlphaFoldDB" id="Q4H3M1"/>
<dbReference type="Ensembl" id="ENSCINT00000020200.3">
    <property type="protein sequence ID" value="ENSCINP00000020200.3"/>
    <property type="gene ID" value="ENSCING00000010080.3"/>
</dbReference>
<reference evidence="11" key="4">
    <citation type="submission" date="2005-04" db="EMBL/GenBank/DDBJ databases">
        <title>Expressed genes in Ciona intestinalis.</title>
        <authorList>
            <person name="Satou Y."/>
        </authorList>
    </citation>
    <scope>NUCLEOTIDE SEQUENCE</scope>
</reference>
<keyword evidence="4" id="KW-1015">Disulfide bond</keyword>
<dbReference type="InterPro" id="IPR008972">
    <property type="entry name" value="Cupredoxin"/>
</dbReference>
<evidence type="ECO:0000256" key="3">
    <source>
        <dbReference type="ARBA" id="ARBA00023136"/>
    </source>
</evidence>
<evidence type="ECO:0000256" key="9">
    <source>
        <dbReference type="SAM" id="SignalP"/>
    </source>
</evidence>
<dbReference type="Pfam" id="PF00812">
    <property type="entry name" value="Ephrin"/>
    <property type="match status" value="1"/>
</dbReference>
<feature type="compositionally biased region" description="Low complexity" evidence="8">
    <location>
        <begin position="176"/>
        <end position="205"/>
    </location>
</feature>
<feature type="chain" id="PRO_5010392944" evidence="9">
    <location>
        <begin position="26"/>
        <end position="265"/>
    </location>
</feature>
<reference evidence="11" key="2">
    <citation type="journal article" date="2003" name="Dev. Genes Evol.">
        <title>Genomewide surveys of developmentally relevant genes in Ciona intestinalis.</title>
        <authorList>
            <person name="Satou Y."/>
            <person name="Satoh N."/>
        </authorList>
    </citation>
    <scope>NUCLEOTIDE SEQUENCE</scope>
</reference>
<dbReference type="KEGG" id="cin:778915"/>
<proteinExistence type="evidence at transcript level"/>
<evidence type="ECO:0000256" key="7">
    <source>
        <dbReference type="RuleBase" id="RU004375"/>
    </source>
</evidence>
<reference evidence="11" key="3">
    <citation type="journal article" date="2004" name="Development">
        <title>Gene expression profiles of transcription factors and signaling molecules in the ascidian embryo: towards a comprehensive understanding of gene networks.</title>
        <authorList>
            <person name="Imai K.S."/>
            <person name="Hino K."/>
            <person name="Yagi K."/>
            <person name="Satoh N."/>
            <person name="Satou Y."/>
        </authorList>
    </citation>
    <scope>NUCLEOTIDE SEQUENCE</scope>
</reference>
<reference evidence="13" key="1">
    <citation type="journal article" date="2002" name="Science">
        <title>The draft genome of Ciona intestinalis: insights into chordate and vertebrate origins.</title>
        <authorList>
            <person name="Dehal P."/>
            <person name="Satou Y."/>
            <person name="Campbell R.K."/>
            <person name="Chapman J."/>
            <person name="Degnan B."/>
            <person name="De Tomaso A."/>
            <person name="Davidson B."/>
            <person name="Di Gregorio A."/>
            <person name="Gelpke M."/>
            <person name="Goodstein D.M."/>
            <person name="Harafuji N."/>
            <person name="Hastings K.E."/>
            <person name="Ho I."/>
            <person name="Hotta K."/>
            <person name="Huang W."/>
            <person name="Kawashima T."/>
            <person name="Lemaire P."/>
            <person name="Martinez D."/>
            <person name="Meinertzhagen I.A."/>
            <person name="Necula S."/>
            <person name="Nonaka M."/>
            <person name="Putnam N."/>
            <person name="Rash S."/>
            <person name="Saiga H."/>
            <person name="Satake M."/>
            <person name="Terry A."/>
            <person name="Yamada L."/>
            <person name="Wang H.G."/>
            <person name="Awazu S."/>
            <person name="Azumi K."/>
            <person name="Boore J."/>
            <person name="Branno M."/>
            <person name="Chin-Bow S."/>
            <person name="DeSantis R."/>
            <person name="Doyle S."/>
            <person name="Francino P."/>
            <person name="Keys D.N."/>
            <person name="Haga S."/>
            <person name="Hayashi H."/>
            <person name="Hino K."/>
            <person name="Imai K.S."/>
            <person name="Inaba K."/>
            <person name="Kano S."/>
            <person name="Kobayashi K."/>
            <person name="Kobayashi M."/>
            <person name="Lee B.I."/>
            <person name="Makabe K.W."/>
            <person name="Manohar C."/>
            <person name="Matassi G."/>
            <person name="Medina M."/>
            <person name="Mochizuki Y."/>
            <person name="Mount S."/>
            <person name="Morishita T."/>
            <person name="Miura S."/>
            <person name="Nakayama A."/>
            <person name="Nishizaka S."/>
            <person name="Nomoto H."/>
            <person name="Ohta F."/>
            <person name="Oishi K."/>
            <person name="Rigoutsos I."/>
            <person name="Sano M."/>
            <person name="Sasaki A."/>
            <person name="Sasakura Y."/>
            <person name="Shoguchi E."/>
            <person name="Shin-i T."/>
            <person name="Spagnuolo A."/>
            <person name="Stainier D."/>
            <person name="Suzuki M.M."/>
            <person name="Tassy O."/>
            <person name="Takatori N."/>
            <person name="Tokuoka M."/>
            <person name="Yagi K."/>
            <person name="Yoshizaki F."/>
            <person name="Wada S."/>
            <person name="Zhang C."/>
            <person name="Hyatt P.D."/>
            <person name="Larimer F."/>
            <person name="Detter C."/>
            <person name="Doggett N."/>
            <person name="Glavina T."/>
            <person name="Hawkins T."/>
            <person name="Richardson P."/>
            <person name="Lucas S."/>
            <person name="Kohara Y."/>
            <person name="Levine M."/>
            <person name="Satoh N."/>
            <person name="Rokhsar D.S."/>
        </authorList>
    </citation>
    <scope>NUCLEOTIDE SEQUENCE [LARGE SCALE GENOMIC DNA]</scope>
</reference>
<evidence type="ECO:0000313" key="11">
    <source>
        <dbReference type="EMBL" id="BAE06406.1"/>
    </source>
</evidence>
<gene>
    <name evidence="11" type="primary">Ci-EphrinA-b</name>
    <name evidence="12" type="synonym">ephrina-b</name>
</gene>
<sequence length="265" mass="29918">MPLSKVNRMILSLFMCYLLFDGVRSKRFNSGTITHEVMWDPRENGGFAFGNEFSIEVHMRDYMNIHCPQYDQDDKAKLSFIIYNVSEQSYNSCSLTDMKTAIFKCDNPVKGRKLTTKFQRRSPNPLGFVYQPNKDYFFMAFKKDEPQNCKSAMKMKVHVLPKRLHEHDRKPVTAGTTRSSTPRTLSSTTTTTTIATTTTTTPRTSQKPHIPRQSSTRNTPPTKTLKPGYVRGDGEGDGPGGGVGRITCATTWMLVALVLTVLLQN</sequence>
<feature type="signal peptide" evidence="9">
    <location>
        <begin position="1"/>
        <end position="25"/>
    </location>
</feature>
<dbReference type="FunFam" id="2.60.40.420:FF:000144">
    <property type="entry name" value="Ephrin"/>
    <property type="match status" value="1"/>
</dbReference>
<dbReference type="PROSITE" id="PS51551">
    <property type="entry name" value="EPHRIN_RBD_2"/>
    <property type="match status" value="1"/>
</dbReference>
<accession>Q4H3M1</accession>
<feature type="domain" description="Ephrin RBD" evidence="10">
    <location>
        <begin position="32"/>
        <end position="163"/>
    </location>
</feature>
<keyword evidence="2 9" id="KW-0732">Signal</keyword>
<dbReference type="OrthoDB" id="6250301at2759"/>
<evidence type="ECO:0000256" key="2">
    <source>
        <dbReference type="ARBA" id="ARBA00022729"/>
    </source>
</evidence>
<comment type="subcellular location">
    <subcellularLocation>
        <location evidence="1">Membrane</location>
    </subcellularLocation>
</comment>
<evidence type="ECO:0000256" key="6">
    <source>
        <dbReference type="PROSITE-ProRule" id="PRU00884"/>
    </source>
</evidence>
<evidence type="ECO:0000256" key="8">
    <source>
        <dbReference type="SAM" id="MobiDB-lite"/>
    </source>
</evidence>
<dbReference type="HOGENOM" id="CLU_1049540_0_0_1"/>
<name>Q4H3M1_CIOIN</name>
<dbReference type="GeneTree" id="ENSGT00940000165933"/>
<reference evidence="12" key="6">
    <citation type="submission" date="2025-05" db="UniProtKB">
        <authorList>
            <consortium name="Ensembl"/>
        </authorList>
    </citation>
    <scope>IDENTIFICATION</scope>
</reference>
<dbReference type="InterPro" id="IPR001799">
    <property type="entry name" value="Ephrin_RBD"/>
</dbReference>
<feature type="region of interest" description="Disordered" evidence="8">
    <location>
        <begin position="163"/>
        <end position="239"/>
    </location>
</feature>
<dbReference type="InterPro" id="IPR031328">
    <property type="entry name" value="Ephrin"/>
</dbReference>
<dbReference type="GO" id="GO:0007411">
    <property type="term" value="P:axon guidance"/>
    <property type="evidence" value="ECO:0000318"/>
    <property type="project" value="GO_Central"/>
</dbReference>
<protein>
    <submittedName>
        <fullName evidence="11 12">Ephrin</fullName>
    </submittedName>
</protein>
<dbReference type="PANTHER" id="PTHR11304:SF29">
    <property type="entry name" value="EPHRIN"/>
    <property type="match status" value="1"/>
</dbReference>
<dbReference type="EMBL" id="EAAA01001711">
    <property type="status" value="NOT_ANNOTATED_CDS"/>
    <property type="molecule type" value="Genomic_DNA"/>
</dbReference>
<dbReference type="Proteomes" id="UP000008144">
    <property type="component" value="Chromosome 3"/>
</dbReference>
<dbReference type="PRINTS" id="PR01347">
    <property type="entry name" value="EPHRIN"/>
</dbReference>
<dbReference type="CTD" id="778915"/>
<dbReference type="OMA" id="TITHEVM"/>
<evidence type="ECO:0000313" key="12">
    <source>
        <dbReference type="Ensembl" id="ENSCINP00000020200.3"/>
    </source>
</evidence>
<evidence type="ECO:0000256" key="4">
    <source>
        <dbReference type="ARBA" id="ARBA00023157"/>
    </source>
</evidence>
<dbReference type="STRING" id="7719.ENSCINP00000020200"/>
<dbReference type="GeneID" id="778915"/>
<organism evidence="11">
    <name type="scientific">Ciona intestinalis</name>
    <name type="common">Transparent sea squirt</name>
    <name type="synonym">Ascidia intestinalis</name>
    <dbReference type="NCBI Taxonomy" id="7719"/>
    <lineage>
        <taxon>Eukaryota</taxon>
        <taxon>Metazoa</taxon>
        <taxon>Chordata</taxon>
        <taxon>Tunicata</taxon>
        <taxon>Ascidiacea</taxon>
        <taxon>Phlebobranchia</taxon>
        <taxon>Cionidae</taxon>
        <taxon>Ciona</taxon>
    </lineage>
</organism>
<dbReference type="EMBL" id="AB210401">
    <property type="protein sequence ID" value="BAE06406.1"/>
    <property type="molecule type" value="mRNA"/>
</dbReference>
<evidence type="ECO:0000256" key="5">
    <source>
        <dbReference type="ARBA" id="ARBA00023180"/>
    </source>
</evidence>
<evidence type="ECO:0000259" key="10">
    <source>
        <dbReference type="PROSITE" id="PS51551"/>
    </source>
</evidence>
<dbReference type="PANTHER" id="PTHR11304">
    <property type="entry name" value="EPHRIN"/>
    <property type="match status" value="1"/>
</dbReference>
<dbReference type="SUPFAM" id="SSF49503">
    <property type="entry name" value="Cupredoxins"/>
    <property type="match status" value="1"/>
</dbReference>
<feature type="compositionally biased region" description="Polar residues" evidence="8">
    <location>
        <begin position="212"/>
        <end position="222"/>
    </location>
</feature>